<comment type="subcellular location">
    <subcellularLocation>
        <location evidence="4">Secreted</location>
        <location evidence="4">Extracellular space</location>
        <location evidence="4">Apoplast</location>
    </subcellularLocation>
</comment>
<dbReference type="Proteomes" id="UP001163823">
    <property type="component" value="Chromosome 9"/>
</dbReference>
<dbReference type="EMBL" id="JARAOO010000009">
    <property type="protein sequence ID" value="KAJ7956510.1"/>
    <property type="molecule type" value="Genomic_DNA"/>
</dbReference>
<dbReference type="AlphaFoldDB" id="A0AAD7LE71"/>
<evidence type="ECO:0000313" key="5">
    <source>
        <dbReference type="EMBL" id="KAJ7956510.1"/>
    </source>
</evidence>
<name>A0AAD7LE71_QUISA</name>
<evidence type="ECO:0000256" key="4">
    <source>
        <dbReference type="RuleBase" id="RU363099"/>
    </source>
</evidence>
<comment type="subunit">
    <text evidence="2 4">Homodimer.</text>
</comment>
<protein>
    <recommendedName>
        <fullName evidence="4">Dirigent protein</fullName>
    </recommendedName>
</protein>
<accession>A0AAD7LE71</accession>
<proteinExistence type="inferred from homology"/>
<comment type="similarity">
    <text evidence="1 4">Belongs to the plant dirigent protein family.</text>
</comment>
<dbReference type="Pfam" id="PF03018">
    <property type="entry name" value="Dirigent"/>
    <property type="match status" value="1"/>
</dbReference>
<sequence length="102" mass="10922">MPNINSKLIGRAQGISAISSHHNELSLLTAFTFGFTSGAFNGSSVSVVGRNPIMDEVREMPIVGGTGIFRLARGYVFATTYSTDPVGAVIGYNVTILHYRLD</sequence>
<keyword evidence="3 4" id="KW-0964">Secreted</keyword>
<evidence type="ECO:0000256" key="3">
    <source>
        <dbReference type="ARBA" id="ARBA00022525"/>
    </source>
</evidence>
<gene>
    <name evidence="5" type="ORF">O6P43_022941</name>
</gene>
<reference evidence="5" key="1">
    <citation type="journal article" date="2023" name="Science">
        <title>Elucidation of the pathway for biosynthesis of saponin adjuvants from the soapbark tree.</title>
        <authorList>
            <person name="Reed J."/>
            <person name="Orme A."/>
            <person name="El-Demerdash A."/>
            <person name="Owen C."/>
            <person name="Martin L.B.B."/>
            <person name="Misra R.C."/>
            <person name="Kikuchi S."/>
            <person name="Rejzek M."/>
            <person name="Martin A.C."/>
            <person name="Harkess A."/>
            <person name="Leebens-Mack J."/>
            <person name="Louveau T."/>
            <person name="Stephenson M.J."/>
            <person name="Osbourn A."/>
        </authorList>
    </citation>
    <scope>NUCLEOTIDE SEQUENCE</scope>
    <source>
        <strain evidence="5">S10</strain>
    </source>
</reference>
<evidence type="ECO:0000313" key="6">
    <source>
        <dbReference type="Proteomes" id="UP001163823"/>
    </source>
</evidence>
<dbReference type="PANTHER" id="PTHR21495">
    <property type="entry name" value="NUCLEOPORIN-RELATED"/>
    <property type="match status" value="1"/>
</dbReference>
<dbReference type="GO" id="GO:0009699">
    <property type="term" value="P:phenylpropanoid biosynthetic process"/>
    <property type="evidence" value="ECO:0007669"/>
    <property type="project" value="UniProtKB-ARBA"/>
</dbReference>
<keyword evidence="4" id="KW-0052">Apoplast</keyword>
<dbReference type="GO" id="GO:0048046">
    <property type="term" value="C:apoplast"/>
    <property type="evidence" value="ECO:0007669"/>
    <property type="project" value="UniProtKB-SubCell"/>
</dbReference>
<comment type="caution">
    <text evidence="5">The sequence shown here is derived from an EMBL/GenBank/DDBJ whole genome shotgun (WGS) entry which is preliminary data.</text>
</comment>
<evidence type="ECO:0000256" key="2">
    <source>
        <dbReference type="ARBA" id="ARBA00011738"/>
    </source>
</evidence>
<keyword evidence="6" id="KW-1185">Reference proteome</keyword>
<evidence type="ECO:0000256" key="1">
    <source>
        <dbReference type="ARBA" id="ARBA00010746"/>
    </source>
</evidence>
<dbReference type="InterPro" id="IPR044859">
    <property type="entry name" value="Allene_oxi_cyc_Dirigent"/>
</dbReference>
<organism evidence="5 6">
    <name type="scientific">Quillaja saponaria</name>
    <name type="common">Soap bark tree</name>
    <dbReference type="NCBI Taxonomy" id="32244"/>
    <lineage>
        <taxon>Eukaryota</taxon>
        <taxon>Viridiplantae</taxon>
        <taxon>Streptophyta</taxon>
        <taxon>Embryophyta</taxon>
        <taxon>Tracheophyta</taxon>
        <taxon>Spermatophyta</taxon>
        <taxon>Magnoliopsida</taxon>
        <taxon>eudicotyledons</taxon>
        <taxon>Gunneridae</taxon>
        <taxon>Pentapetalae</taxon>
        <taxon>rosids</taxon>
        <taxon>fabids</taxon>
        <taxon>Fabales</taxon>
        <taxon>Quillajaceae</taxon>
        <taxon>Quillaja</taxon>
    </lineage>
</organism>
<dbReference type="KEGG" id="qsa:O6P43_022941"/>
<dbReference type="InterPro" id="IPR004265">
    <property type="entry name" value="Dirigent"/>
</dbReference>
<dbReference type="Gene3D" id="2.40.480.10">
    <property type="entry name" value="Allene oxide cyclase-like"/>
    <property type="match status" value="1"/>
</dbReference>
<comment type="function">
    <text evidence="4">Dirigent proteins impart stereoselectivity on the phenoxy radical-coupling reaction, yielding optically active lignans from two molecules of coniferyl alcohol in the biosynthesis of lignans, flavonolignans, and alkaloids and thus plays a central role in plant secondary metabolism.</text>
</comment>